<evidence type="ECO:0000256" key="3">
    <source>
        <dbReference type="ARBA" id="ARBA00022840"/>
    </source>
</evidence>
<dbReference type="PANTHER" id="PTHR43585">
    <property type="entry name" value="FUMIPYRROLE BIOSYNTHESIS PROTEIN C"/>
    <property type="match status" value="1"/>
</dbReference>
<evidence type="ECO:0000259" key="5">
    <source>
        <dbReference type="PROSITE" id="PS50975"/>
    </source>
</evidence>
<evidence type="ECO:0000256" key="2">
    <source>
        <dbReference type="ARBA" id="ARBA00022741"/>
    </source>
</evidence>
<dbReference type="Pfam" id="PF13535">
    <property type="entry name" value="ATP-grasp_4"/>
    <property type="match status" value="1"/>
</dbReference>
<dbReference type="PROSITE" id="PS50975">
    <property type="entry name" value="ATP_GRASP"/>
    <property type="match status" value="1"/>
</dbReference>
<keyword evidence="7" id="KW-1185">Reference proteome</keyword>
<evidence type="ECO:0000256" key="1">
    <source>
        <dbReference type="ARBA" id="ARBA00022598"/>
    </source>
</evidence>
<dbReference type="EMBL" id="JAVFKM010000012">
    <property type="protein sequence ID" value="MEF3116139.1"/>
    <property type="molecule type" value="Genomic_DNA"/>
</dbReference>
<dbReference type="Proteomes" id="UP001348265">
    <property type="component" value="Unassembled WGS sequence"/>
</dbReference>
<dbReference type="InterPro" id="IPR052032">
    <property type="entry name" value="ATP-dep_AA_Ligase"/>
</dbReference>
<dbReference type="InterPro" id="IPR011761">
    <property type="entry name" value="ATP-grasp"/>
</dbReference>
<evidence type="ECO:0000313" key="6">
    <source>
        <dbReference type="EMBL" id="MEF3116139.1"/>
    </source>
</evidence>
<keyword evidence="2 4" id="KW-0547">Nucleotide-binding</keyword>
<reference evidence="6 7" key="1">
    <citation type="submission" date="2023-08" db="EMBL/GenBank/DDBJ databases">
        <authorList>
            <person name="Sharma P."/>
            <person name="Verma V."/>
            <person name="Mohan M.K."/>
            <person name="Dubey A.K."/>
        </authorList>
    </citation>
    <scope>NUCLEOTIDE SEQUENCE [LARGE SCALE GENOMIC DNA]</scope>
    <source>
        <strain evidence="6 7">ADP4</strain>
    </source>
</reference>
<dbReference type="PANTHER" id="PTHR43585:SF2">
    <property type="entry name" value="ATP-GRASP ENZYME FSQD"/>
    <property type="match status" value="1"/>
</dbReference>
<gene>
    <name evidence="6" type="ORF">RB636_23445</name>
</gene>
<proteinExistence type="predicted"/>
<dbReference type="SUPFAM" id="SSF56059">
    <property type="entry name" value="Glutathione synthetase ATP-binding domain-like"/>
    <property type="match status" value="1"/>
</dbReference>
<evidence type="ECO:0000256" key="4">
    <source>
        <dbReference type="PROSITE-ProRule" id="PRU00409"/>
    </source>
</evidence>
<evidence type="ECO:0000313" key="7">
    <source>
        <dbReference type="Proteomes" id="UP001348265"/>
    </source>
</evidence>
<keyword evidence="3 4" id="KW-0067">ATP-binding</keyword>
<protein>
    <submittedName>
        <fullName evidence="6">ATP-grasp domain-containing protein</fullName>
    </submittedName>
</protein>
<dbReference type="Gene3D" id="3.30.470.20">
    <property type="entry name" value="ATP-grasp fold, B domain"/>
    <property type="match status" value="1"/>
</dbReference>
<organism evidence="6 7">
    <name type="scientific">Streptomyces chrestomyceticus</name>
    <dbReference type="NCBI Taxonomy" id="68185"/>
    <lineage>
        <taxon>Bacteria</taxon>
        <taxon>Bacillati</taxon>
        <taxon>Actinomycetota</taxon>
        <taxon>Actinomycetes</taxon>
        <taxon>Kitasatosporales</taxon>
        <taxon>Streptomycetaceae</taxon>
        <taxon>Streptomyces</taxon>
    </lineage>
</organism>
<sequence>MAAARDAFVQIGATRDGLDPYLHCARRRGMPAVLVETPAYLRWRRRLNRLPFDLELAVADPDDTGQVGSALRAAQVVPALVLAGFDRYVPTAFRFARAAHVAPWPYTGRHFTPVDKARQRAALRRHAPEALQPGYVQVAPAAVGTDGEEADGLGADGRGTYGPDLPAALAFPQVVKPVDGAGGLGVTLVRNSAERALALRDAAAAVNYGGAAFSGLLVEEHVPGTEYSVQGIAWDGRARLLTFCEKVVLPERNGALQGFRETCHLAAPGPAAPPGLTALAQDCVSATGYAEGPFHVDVIKNDRGLFFIEMGFRLSGFGLEALVTRVSGLNWAEQAFAAHLERKAPGRPPDTGRRRPAAGQLLVTDPRQLARAETLPAPQVRVQVSPPVPGPDGFTERELAGLASDRRRHAAVLGRVTVEHDDPAWVRDRLLYCAGEEAGG</sequence>
<feature type="domain" description="ATP-grasp" evidence="5">
    <location>
        <begin position="128"/>
        <end position="340"/>
    </location>
</feature>
<keyword evidence="1" id="KW-0436">Ligase</keyword>
<accession>A0ABU7WYM3</accession>
<name>A0ABU7WYM3_9ACTN</name>
<dbReference type="RefSeq" id="WP_331787999.1">
    <property type="nucleotide sequence ID" value="NZ_JAVFKM010000012.1"/>
</dbReference>
<comment type="caution">
    <text evidence="6">The sequence shown here is derived from an EMBL/GenBank/DDBJ whole genome shotgun (WGS) entry which is preliminary data.</text>
</comment>